<dbReference type="Proteomes" id="UP000007008">
    <property type="component" value="Segment"/>
</dbReference>
<evidence type="ECO:0000313" key="2">
    <source>
        <dbReference type="Proteomes" id="UP000007008"/>
    </source>
</evidence>
<dbReference type="RefSeq" id="YP_006907061.1">
    <property type="nucleotide sequence ID" value="NC_018850.2"/>
</dbReference>
<sequence length="118" mass="13123">MSQYIVEADGQKTFVVESKRIGVQTEDGSIRHVVGPKDFSPVTWDEVDGKPKLLEVGAKASDAKPGNWKPKFSEVDGSAEGVQKILVDKLKDIPLIKYDATHEQLVDHLNQLLNLLRK</sequence>
<dbReference type="EMBL" id="JX863101">
    <property type="protein sequence ID" value="AFU62935.1"/>
    <property type="molecule type" value="Genomic_DNA"/>
</dbReference>
<organism evidence="1 2">
    <name type="scientific">Pseudomonas phage UFV-P2</name>
    <dbReference type="NCBI Taxonomy" id="1235661"/>
    <lineage>
        <taxon>Viruses</taxon>
        <taxon>Duplodnaviria</taxon>
        <taxon>Heunggongvirae</taxon>
        <taxon>Uroviricota</taxon>
        <taxon>Caudoviricetes</taxon>
        <taxon>Vicosavirus</taxon>
        <taxon>Vicosavirus UFVP2</taxon>
    </lineage>
</organism>
<dbReference type="KEGG" id="vg:15486165"/>
<keyword evidence="2" id="KW-1185">Reference proteome</keyword>
<accession>K0IP55</accession>
<name>K0IP55_9CAUD</name>
<evidence type="ECO:0000313" key="1">
    <source>
        <dbReference type="EMBL" id="AFU62935.1"/>
    </source>
</evidence>
<protein>
    <submittedName>
        <fullName evidence="1">Uncharacterized protein</fullName>
    </submittedName>
</protein>
<dbReference type="GeneID" id="15486165"/>
<proteinExistence type="predicted"/>
<dbReference type="OrthoDB" id="14986at10239"/>
<reference evidence="1 2" key="1">
    <citation type="journal article" date="2013" name="Genome Announc.">
        <title>Complete Genome Sequence of the Pseudomonas fluorescens Bacteriophage UFV-P2.</title>
        <authorList>
            <person name="Eller M.R."/>
            <person name="Salgado R.L."/>
            <person name="Vidigal P.M."/>
            <person name="Alves M.P."/>
            <person name="Dias R.S."/>
            <person name="de Oliveira L.L."/>
            <person name="da Silva C.C."/>
            <person name="de Carvalho A.F."/>
            <person name="De Paula S.O."/>
        </authorList>
    </citation>
    <scope>NUCLEOTIDE SEQUENCE [LARGE SCALE GENOMIC DNA]</scope>
</reference>